<evidence type="ECO:0000256" key="1">
    <source>
        <dbReference type="SAM" id="MobiDB-lite"/>
    </source>
</evidence>
<dbReference type="AlphaFoldDB" id="A0A4V1N173"/>
<evidence type="ECO:0000259" key="2">
    <source>
        <dbReference type="Pfam" id="PF26642"/>
    </source>
</evidence>
<comment type="caution">
    <text evidence="3">The sequence shown here is derived from an EMBL/GenBank/DDBJ whole genome shotgun (WGS) entry which is preliminary data.</text>
</comment>
<sequence length="240" mass="26616">MSEHAFDDKEMTGYYLPEDSQRLLTQIRHHIHFLARLATSRSADETQEAAPAMDMAELKFCLEQLAGLLDLVLQAVPKLKRAQPLQASSDKLEADGEDNDETISDDIDEKDDAPVHTYAMQADAEHLVLGVTLDQFDKLKLLVASIKAFGDAVYADATAEFAKGTLSMLGYTIFDRAEEVDDILSEIDAQTLPQRPVRHSVKEEPATYGAQPWFASVRLGNTDPMAWPIAQTRSAMSPLH</sequence>
<keyword evidence="4" id="KW-1185">Reference proteome</keyword>
<evidence type="ECO:0000313" key="3">
    <source>
        <dbReference type="EMBL" id="RXR06356.1"/>
    </source>
</evidence>
<evidence type="ECO:0000313" key="4">
    <source>
        <dbReference type="Proteomes" id="UP000289784"/>
    </source>
</evidence>
<dbReference type="EMBL" id="SAWZ01000003">
    <property type="protein sequence ID" value="RXR06356.1"/>
    <property type="molecule type" value="Genomic_DNA"/>
</dbReference>
<accession>A0A4V1N173</accession>
<gene>
    <name evidence="3" type="ORF">EPA99_06795</name>
</gene>
<organism evidence="3 4">
    <name type="scientific">Pseudoxanthomonas composti</name>
    <dbReference type="NCBI Taxonomy" id="2137479"/>
    <lineage>
        <taxon>Bacteria</taxon>
        <taxon>Pseudomonadati</taxon>
        <taxon>Pseudomonadota</taxon>
        <taxon>Gammaproteobacteria</taxon>
        <taxon>Lysobacterales</taxon>
        <taxon>Lysobacteraceae</taxon>
        <taxon>Pseudoxanthomonas</taxon>
    </lineage>
</organism>
<protein>
    <recommendedName>
        <fullName evidence="2">XAC0095-like domain-containing protein</fullName>
    </recommendedName>
</protein>
<dbReference type="InterPro" id="IPR058099">
    <property type="entry name" value="T3SS_XAC0095_dom"/>
</dbReference>
<feature type="region of interest" description="Disordered" evidence="1">
    <location>
        <begin position="84"/>
        <end position="108"/>
    </location>
</feature>
<dbReference type="RefSeq" id="WP_129470463.1">
    <property type="nucleotide sequence ID" value="NZ_SAWZ01000003.1"/>
</dbReference>
<dbReference type="Proteomes" id="UP000289784">
    <property type="component" value="Unassembled WGS sequence"/>
</dbReference>
<dbReference type="OrthoDB" id="5948193at2"/>
<dbReference type="NCBIfam" id="NF047335">
    <property type="entry name" value="T3SS_XAC0095"/>
    <property type="match status" value="1"/>
</dbReference>
<reference evidence="3 4" key="1">
    <citation type="submission" date="2019-01" db="EMBL/GenBank/DDBJ databases">
        <title>Pseudoxanthomonas composti sp. nov., isolated from compost.</title>
        <authorList>
            <person name="Yang G."/>
        </authorList>
    </citation>
    <scope>NUCLEOTIDE SEQUENCE [LARGE SCALE GENOMIC DNA]</scope>
    <source>
        <strain evidence="3 4">GSS15</strain>
    </source>
</reference>
<feature type="compositionally biased region" description="Acidic residues" evidence="1">
    <location>
        <begin position="95"/>
        <end position="108"/>
    </location>
</feature>
<feature type="domain" description="XAC0095-like" evidence="2">
    <location>
        <begin position="11"/>
        <end position="77"/>
    </location>
</feature>
<dbReference type="Pfam" id="PF26642">
    <property type="entry name" value="XAC0095_dom"/>
    <property type="match status" value="1"/>
</dbReference>
<proteinExistence type="predicted"/>
<name>A0A4V1N173_9GAMM</name>